<name>A0A9W7GHL3_9STRA</name>
<dbReference type="Proteomes" id="UP001165065">
    <property type="component" value="Unassembled WGS sequence"/>
</dbReference>
<accession>A0A9W7GHL3</accession>
<dbReference type="EMBL" id="BRYA01000240">
    <property type="protein sequence ID" value="GMI45260.1"/>
    <property type="molecule type" value="Genomic_DNA"/>
</dbReference>
<dbReference type="Pfam" id="PF04857">
    <property type="entry name" value="CAF1"/>
    <property type="match status" value="1"/>
</dbReference>
<dbReference type="InterPro" id="IPR012337">
    <property type="entry name" value="RNaseH-like_sf"/>
</dbReference>
<proteinExistence type="inferred from homology"/>
<dbReference type="InterPro" id="IPR051181">
    <property type="entry name" value="CAF1_poly(A)_ribonucleases"/>
</dbReference>
<dbReference type="SUPFAM" id="SSF53098">
    <property type="entry name" value="Ribonuclease H-like"/>
    <property type="match status" value="1"/>
</dbReference>
<evidence type="ECO:0000313" key="3">
    <source>
        <dbReference type="EMBL" id="GMI45260.1"/>
    </source>
</evidence>
<dbReference type="Gene3D" id="3.30.420.10">
    <property type="entry name" value="Ribonuclease H-like superfamily/Ribonuclease H"/>
    <property type="match status" value="2"/>
</dbReference>
<dbReference type="InterPro" id="IPR036397">
    <property type="entry name" value="RNaseH_sf"/>
</dbReference>
<organism evidence="3 4">
    <name type="scientific">Triparma columacea</name>
    <dbReference type="NCBI Taxonomy" id="722753"/>
    <lineage>
        <taxon>Eukaryota</taxon>
        <taxon>Sar</taxon>
        <taxon>Stramenopiles</taxon>
        <taxon>Ochrophyta</taxon>
        <taxon>Bolidophyceae</taxon>
        <taxon>Parmales</taxon>
        <taxon>Triparmaceae</taxon>
        <taxon>Triparma</taxon>
    </lineage>
</organism>
<reference evidence="4" key="1">
    <citation type="journal article" date="2023" name="Commun. Biol.">
        <title>Genome analysis of Parmales, the sister group of diatoms, reveals the evolutionary specialization of diatoms from phago-mixotrophs to photoautotrophs.</title>
        <authorList>
            <person name="Ban H."/>
            <person name="Sato S."/>
            <person name="Yoshikawa S."/>
            <person name="Yamada K."/>
            <person name="Nakamura Y."/>
            <person name="Ichinomiya M."/>
            <person name="Sato N."/>
            <person name="Blanc-Mathieu R."/>
            <person name="Endo H."/>
            <person name="Kuwata A."/>
            <person name="Ogata H."/>
        </authorList>
    </citation>
    <scope>NUCLEOTIDE SEQUENCE [LARGE SCALE GENOMIC DNA]</scope>
</reference>
<feature type="compositionally biased region" description="Basic and acidic residues" evidence="2">
    <location>
        <begin position="485"/>
        <end position="498"/>
    </location>
</feature>
<dbReference type="PANTHER" id="PTHR15092:SF22">
    <property type="entry name" value="POLY(A)-SPECIFIC RIBONUCLEASE PNLDC1"/>
    <property type="match status" value="1"/>
</dbReference>
<dbReference type="OrthoDB" id="1432093at2759"/>
<gene>
    <name evidence="3" type="ORF">TrCOL_g4018</name>
</gene>
<dbReference type="PANTHER" id="PTHR15092">
    <property type="entry name" value="POLY A -SPECIFIC RIBONUCLEASE/TARGET OF EGR1, MEMBER 1"/>
    <property type="match status" value="1"/>
</dbReference>
<comment type="caution">
    <text evidence="3">The sequence shown here is derived from an EMBL/GenBank/DDBJ whole genome shotgun (WGS) entry which is preliminary data.</text>
</comment>
<dbReference type="GO" id="GO:0000175">
    <property type="term" value="F:3'-5'-RNA exonuclease activity"/>
    <property type="evidence" value="ECO:0007669"/>
    <property type="project" value="TreeGrafter"/>
</dbReference>
<dbReference type="GO" id="GO:0003723">
    <property type="term" value="F:RNA binding"/>
    <property type="evidence" value="ECO:0007669"/>
    <property type="project" value="TreeGrafter"/>
</dbReference>
<feature type="region of interest" description="Disordered" evidence="2">
    <location>
        <begin position="485"/>
        <end position="506"/>
    </location>
</feature>
<evidence type="ECO:0000256" key="1">
    <source>
        <dbReference type="ARBA" id="ARBA00008372"/>
    </source>
</evidence>
<protein>
    <submittedName>
        <fullName evidence="3">Uncharacterized protein</fullName>
    </submittedName>
</protein>
<keyword evidence="4" id="KW-1185">Reference proteome</keyword>
<evidence type="ECO:0000256" key="2">
    <source>
        <dbReference type="SAM" id="MobiDB-lite"/>
    </source>
</evidence>
<evidence type="ECO:0000313" key="4">
    <source>
        <dbReference type="Proteomes" id="UP001165065"/>
    </source>
</evidence>
<comment type="similarity">
    <text evidence="1">Belongs to the CAF1 family.</text>
</comment>
<dbReference type="AlphaFoldDB" id="A0A9W7GHL3"/>
<sequence>MDVKRSNYLETLPKFISSLSTCTSIAVDLEFTGITLPANPSTGRQPPGISRGDTPKTRYVRVLRKVVEEYAVVQVGISLMKEQPGEGGKTDLEVEVYNFYTFQSMEKGFSSSYPSAKLSLTSVNFLSGNGMDWNSWIRDGIPFMDEEGIKMERQRLDREYPSEMPGPGADPEPPRISLAREDDQLFLSQSLALVREWLDSALPAPPGEAESQSDSVLKLPPTNAFRRRVLYENIGYLYPDLVISGYGQGLDKGVMCERLTSAEKLARFTSSRQAALDHGTLRMGFGLVWEAVIRRCSGTSVPLVVHNGTYDLLFLTHNFGRRLGRYEDTWEYVSGCFPNVYDTKAMGAMKIKMDLTSNDPPTTPTTTTTTYDNSDLGTSYLWCVERGGGGKMTFKEGFEKYEKGEQLHEAAWDAAMTGAEGEGIRAAKASDVQRLGCRHIWLGDCVLGFFPDGKEEGQVREKIRKGLEKLGGVQKMERWPEYEARVGRDGEGKGEGGKEGGSSLWGMVKGWWKGENEERGNKRRRTVE</sequence>
<dbReference type="InterPro" id="IPR006941">
    <property type="entry name" value="RNase_CAF1"/>
</dbReference>